<proteinExistence type="predicted"/>
<organism evidence="2 3">
    <name type="scientific">Flagellimonas hadalis</name>
    <dbReference type="NCBI Taxonomy" id="2597517"/>
    <lineage>
        <taxon>Bacteria</taxon>
        <taxon>Pseudomonadati</taxon>
        <taxon>Bacteroidota</taxon>
        <taxon>Flavobacteriia</taxon>
        <taxon>Flavobacteriales</taxon>
        <taxon>Flavobacteriaceae</taxon>
        <taxon>Flagellimonas</taxon>
    </lineage>
</organism>
<dbReference type="AlphaFoldDB" id="A0A5N5J6L9"/>
<sequence>MKRILIDYKKMDHKVAAALIDSYPHGYGDDDLLTIKKPNGEIIEAVEVRTDDTIYLVKISKSLSNFMANFEEAIEKELDREFDLEPVADMDEDPLPDSTFESEEMDNDDY</sequence>
<evidence type="ECO:0000256" key="1">
    <source>
        <dbReference type="SAM" id="MobiDB-lite"/>
    </source>
</evidence>
<dbReference type="Proteomes" id="UP000319204">
    <property type="component" value="Unassembled WGS sequence"/>
</dbReference>
<comment type="caution">
    <text evidence="2">The sequence shown here is derived from an EMBL/GenBank/DDBJ whole genome shotgun (WGS) entry which is preliminary data.</text>
</comment>
<feature type="region of interest" description="Disordered" evidence="1">
    <location>
        <begin position="85"/>
        <end position="110"/>
    </location>
</feature>
<accession>A0A5N5J6L9</accession>
<keyword evidence="3" id="KW-1185">Reference proteome</keyword>
<evidence type="ECO:0008006" key="4">
    <source>
        <dbReference type="Google" id="ProtNLM"/>
    </source>
</evidence>
<reference evidence="2" key="1">
    <citation type="submission" date="2019-10" db="EMBL/GenBank/DDBJ databases">
        <title>Muricauda hadale sp. nov., a piezophilic bacterium isolated from hadopelagic water of the Mariana Trench.</title>
        <authorList>
            <person name="Wei Y."/>
        </authorList>
    </citation>
    <scope>NUCLEOTIDE SEQUENCE [LARGE SCALE GENOMIC DNA]</scope>
    <source>
        <strain evidence="2">MT-229</strain>
    </source>
</reference>
<dbReference type="EMBL" id="VNIK02000001">
    <property type="protein sequence ID" value="KAB5491670.1"/>
    <property type="molecule type" value="Genomic_DNA"/>
</dbReference>
<evidence type="ECO:0000313" key="3">
    <source>
        <dbReference type="Proteomes" id="UP000319204"/>
    </source>
</evidence>
<dbReference type="RefSeq" id="WP_151888819.1">
    <property type="nucleotide sequence ID" value="NZ_VNIK02000001.1"/>
</dbReference>
<dbReference type="OrthoDB" id="1122172at2"/>
<name>A0A5N5J6L9_9FLAO</name>
<protein>
    <recommendedName>
        <fullName evidence="4">DNA primase</fullName>
    </recommendedName>
</protein>
<evidence type="ECO:0000313" key="2">
    <source>
        <dbReference type="EMBL" id="KAB5491670.1"/>
    </source>
</evidence>
<gene>
    <name evidence="2" type="ORF">FOT42_001600</name>
</gene>